<dbReference type="InterPro" id="IPR028325">
    <property type="entry name" value="VG_K_chnl"/>
</dbReference>
<evidence type="ECO:0000313" key="16">
    <source>
        <dbReference type="Ensembl" id="ENSNNAP00000022140.1"/>
    </source>
</evidence>
<dbReference type="Gene3D" id="3.30.710.10">
    <property type="entry name" value="Potassium Channel Kv1.1, Chain A"/>
    <property type="match status" value="1"/>
</dbReference>
<dbReference type="SUPFAM" id="SSF54695">
    <property type="entry name" value="POZ domain"/>
    <property type="match status" value="1"/>
</dbReference>
<dbReference type="InterPro" id="IPR011333">
    <property type="entry name" value="SKP1/BTB/POZ_sf"/>
</dbReference>
<feature type="transmembrane region" description="Helical" evidence="13">
    <location>
        <begin position="162"/>
        <end position="183"/>
    </location>
</feature>
<keyword evidence="2" id="KW-0813">Transport</keyword>
<keyword evidence="8 13" id="KW-1133">Transmembrane helix</keyword>
<evidence type="ECO:0000256" key="13">
    <source>
        <dbReference type="SAM" id="Phobius"/>
    </source>
</evidence>
<feature type="compositionally biased region" description="Basic and acidic residues" evidence="12">
    <location>
        <begin position="123"/>
        <end position="139"/>
    </location>
</feature>
<keyword evidence="7" id="KW-0630">Potassium</keyword>
<dbReference type="Ensembl" id="ENSNNAT00000023205.1">
    <property type="protein sequence ID" value="ENSNNAP00000022140.1"/>
    <property type="gene ID" value="ENSNNAG00000014609.1"/>
</dbReference>
<dbReference type="PRINTS" id="PR01494">
    <property type="entry name" value="KV9CHANNEL"/>
</dbReference>
<dbReference type="Gene3D" id="1.20.120.350">
    <property type="entry name" value="Voltage-gated potassium channels. Chain C"/>
    <property type="match status" value="1"/>
</dbReference>
<evidence type="ECO:0000259" key="15">
    <source>
        <dbReference type="Pfam" id="PF02214"/>
    </source>
</evidence>
<dbReference type="PANTHER" id="PTHR11537">
    <property type="entry name" value="VOLTAGE-GATED POTASSIUM CHANNEL"/>
    <property type="match status" value="1"/>
</dbReference>
<evidence type="ECO:0000256" key="11">
    <source>
        <dbReference type="ARBA" id="ARBA00023303"/>
    </source>
</evidence>
<evidence type="ECO:0000256" key="4">
    <source>
        <dbReference type="ARBA" id="ARBA00022692"/>
    </source>
</evidence>
<evidence type="ECO:0000256" key="9">
    <source>
        <dbReference type="ARBA" id="ARBA00023065"/>
    </source>
</evidence>
<feature type="region of interest" description="Disordered" evidence="12">
    <location>
        <begin position="112"/>
        <end position="139"/>
    </location>
</feature>
<evidence type="ECO:0000256" key="2">
    <source>
        <dbReference type="ARBA" id="ARBA00022448"/>
    </source>
</evidence>
<keyword evidence="4 13" id="KW-0812">Transmembrane</keyword>
<feature type="transmembrane region" description="Helical" evidence="13">
    <location>
        <begin position="316"/>
        <end position="336"/>
    </location>
</feature>
<keyword evidence="6" id="KW-0851">Voltage-gated channel</keyword>
<dbReference type="GeneTree" id="ENSGT00940000166548"/>
<evidence type="ECO:0000256" key="8">
    <source>
        <dbReference type="ARBA" id="ARBA00022989"/>
    </source>
</evidence>
<feature type="transmembrane region" description="Helical" evidence="13">
    <location>
        <begin position="348"/>
        <end position="367"/>
    </location>
</feature>
<dbReference type="GO" id="GO:0001508">
    <property type="term" value="P:action potential"/>
    <property type="evidence" value="ECO:0007669"/>
    <property type="project" value="TreeGrafter"/>
</dbReference>
<feature type="domain" description="Potassium channel tetramerisation-type BTB" evidence="15">
    <location>
        <begin position="8"/>
        <end position="100"/>
    </location>
</feature>
<evidence type="ECO:0000259" key="14">
    <source>
        <dbReference type="Pfam" id="PF00520"/>
    </source>
</evidence>
<dbReference type="InterPro" id="IPR003971">
    <property type="entry name" value="K_chnl_volt-dep_Kv5/Kv9"/>
</dbReference>
<dbReference type="Pfam" id="PF02214">
    <property type="entry name" value="BTB_2"/>
    <property type="match status" value="1"/>
</dbReference>
<evidence type="ECO:0000256" key="6">
    <source>
        <dbReference type="ARBA" id="ARBA00022882"/>
    </source>
</evidence>
<keyword evidence="9" id="KW-0406">Ion transport</keyword>
<feature type="domain" description="Ion transport" evidence="14">
    <location>
        <begin position="206"/>
        <end position="407"/>
    </location>
</feature>
<dbReference type="OMA" id="ILMWVFL"/>
<evidence type="ECO:0000256" key="7">
    <source>
        <dbReference type="ARBA" id="ARBA00022958"/>
    </source>
</evidence>
<dbReference type="Pfam" id="PF00520">
    <property type="entry name" value="Ion_trans"/>
    <property type="match status" value="1"/>
</dbReference>
<evidence type="ECO:0000256" key="5">
    <source>
        <dbReference type="ARBA" id="ARBA00022826"/>
    </source>
</evidence>
<organism evidence="16 17">
    <name type="scientific">Naja naja</name>
    <name type="common">Indian cobra</name>
    <dbReference type="NCBI Taxonomy" id="35670"/>
    <lineage>
        <taxon>Eukaryota</taxon>
        <taxon>Metazoa</taxon>
        <taxon>Chordata</taxon>
        <taxon>Craniata</taxon>
        <taxon>Vertebrata</taxon>
        <taxon>Euteleostomi</taxon>
        <taxon>Lepidosauria</taxon>
        <taxon>Squamata</taxon>
        <taxon>Bifurcata</taxon>
        <taxon>Unidentata</taxon>
        <taxon>Episquamata</taxon>
        <taxon>Toxicofera</taxon>
        <taxon>Serpentes</taxon>
        <taxon>Colubroidea</taxon>
        <taxon>Elapidae</taxon>
        <taxon>Elapinae</taxon>
        <taxon>Naja</taxon>
    </lineage>
</organism>
<keyword evidence="3" id="KW-0633">Potassium transport</keyword>
<keyword evidence="17" id="KW-1185">Reference proteome</keyword>
<dbReference type="AlphaFoldDB" id="A0A8C6Y0I0"/>
<reference evidence="16" key="2">
    <citation type="submission" date="2025-09" db="UniProtKB">
        <authorList>
            <consortium name="Ensembl"/>
        </authorList>
    </citation>
    <scope>IDENTIFICATION</scope>
</reference>
<comment type="subcellular location">
    <subcellularLocation>
        <location evidence="1">Membrane</location>
        <topology evidence="1">Multi-pass membrane protein</topology>
    </subcellularLocation>
</comment>
<evidence type="ECO:0000256" key="1">
    <source>
        <dbReference type="ARBA" id="ARBA00004141"/>
    </source>
</evidence>
<dbReference type="PANTHER" id="PTHR11537:SF235">
    <property type="entry name" value="POTASSIUM VOLTAGE-GATED CHANNEL SUBFAMILY C MEMBER 1-LIKE"/>
    <property type="match status" value="1"/>
</dbReference>
<reference evidence="16" key="1">
    <citation type="submission" date="2025-08" db="UniProtKB">
        <authorList>
            <consortium name="Ensembl"/>
        </authorList>
    </citation>
    <scope>IDENTIFICATION</scope>
</reference>
<dbReference type="InterPro" id="IPR003131">
    <property type="entry name" value="T1-type_BTB"/>
</dbReference>
<dbReference type="GO" id="GO:0051260">
    <property type="term" value="P:protein homooligomerization"/>
    <property type="evidence" value="ECO:0007669"/>
    <property type="project" value="InterPro"/>
</dbReference>
<dbReference type="GO" id="GO:0008076">
    <property type="term" value="C:voltage-gated potassium channel complex"/>
    <property type="evidence" value="ECO:0007669"/>
    <property type="project" value="InterPro"/>
</dbReference>
<dbReference type="GO" id="GO:0042734">
    <property type="term" value="C:presynaptic membrane"/>
    <property type="evidence" value="ECO:0007669"/>
    <property type="project" value="TreeGrafter"/>
</dbReference>
<dbReference type="GO" id="GO:0043679">
    <property type="term" value="C:axon terminus"/>
    <property type="evidence" value="ECO:0007669"/>
    <property type="project" value="TreeGrafter"/>
</dbReference>
<accession>A0A8C6Y0I0</accession>
<name>A0A8C6Y0I0_NAJNA</name>
<protein>
    <recommendedName>
        <fullName evidence="18">Potassium voltage-gated channel subfamily C member 1-like</fullName>
    </recommendedName>
</protein>
<evidence type="ECO:0000313" key="17">
    <source>
        <dbReference type="Proteomes" id="UP000694559"/>
    </source>
</evidence>
<evidence type="ECO:0000256" key="3">
    <source>
        <dbReference type="ARBA" id="ARBA00022538"/>
    </source>
</evidence>
<dbReference type="Proteomes" id="UP000694559">
    <property type="component" value="Unplaced"/>
</dbReference>
<dbReference type="PRINTS" id="PR00169">
    <property type="entry name" value="KCHANNEL"/>
</dbReference>
<dbReference type="FunFam" id="1.10.287.70:FF:000028">
    <property type="entry name" value="potassium voltage-gated channel subfamily D member 3"/>
    <property type="match status" value="1"/>
</dbReference>
<dbReference type="InterPro" id="IPR005821">
    <property type="entry name" value="Ion_trans_dom"/>
</dbReference>
<keyword evidence="10 13" id="KW-0472">Membrane</keyword>
<dbReference type="Gene3D" id="1.10.287.70">
    <property type="match status" value="1"/>
</dbReference>
<dbReference type="GO" id="GO:0032809">
    <property type="term" value="C:neuronal cell body membrane"/>
    <property type="evidence" value="ECO:0007669"/>
    <property type="project" value="TreeGrafter"/>
</dbReference>
<dbReference type="GO" id="GO:0032590">
    <property type="term" value="C:dendrite membrane"/>
    <property type="evidence" value="ECO:0007669"/>
    <property type="project" value="TreeGrafter"/>
</dbReference>
<dbReference type="OrthoDB" id="415460at2759"/>
<evidence type="ECO:0000256" key="12">
    <source>
        <dbReference type="SAM" id="MobiDB-lite"/>
    </source>
</evidence>
<sequence length="428" mass="48138">MEAPSGRVTLNVGGLRYSPCRGTLAAFPGTKLGGLAEPGAADRFDFDARAGEFFFDRSGRLFEQVLHLCRSGHLHGPAACRAALRAELAFWGLTEARLPACCWSKLCPGDHDDDDEEEGGAPGRREDQRGLLERGPRETGGRWARWAPAAWTFLEEPRSSPWATGFAVLSLLFNVALVAILCAKGSQREDFLGPGNFTHPHHPSLESSCPQRASLLHLELFFILCFMCEFATRLISCPDKKRFFRKALNVVDFLALLPVCLDLFFSQRGRQPALPCWLNLFRVVYILKLLKVFQLLETPRMLRVFPYMLRSILKDIAILMWVFLFEILFFGSLMLFADSMEDHPDTMLHDIFSSFWWAVITLTTIGYGDIYPIQPASKVIGACTVLCGLLTIIVPIPIFFIKFKHHYTSAVIKEKRKREEAATASSEV</sequence>
<dbReference type="GO" id="GO:0005251">
    <property type="term" value="F:delayed rectifier potassium channel activity"/>
    <property type="evidence" value="ECO:0007669"/>
    <property type="project" value="TreeGrafter"/>
</dbReference>
<proteinExistence type="predicted"/>
<evidence type="ECO:0000256" key="10">
    <source>
        <dbReference type="ARBA" id="ARBA00023136"/>
    </source>
</evidence>
<keyword evidence="11" id="KW-0407">Ion channel</keyword>
<dbReference type="InterPro" id="IPR027359">
    <property type="entry name" value="Volt_channel_dom_sf"/>
</dbReference>
<dbReference type="SUPFAM" id="SSF81324">
    <property type="entry name" value="Voltage-gated potassium channels"/>
    <property type="match status" value="1"/>
</dbReference>
<dbReference type="GO" id="GO:0045211">
    <property type="term" value="C:postsynaptic membrane"/>
    <property type="evidence" value="ECO:0007669"/>
    <property type="project" value="TreeGrafter"/>
</dbReference>
<feature type="transmembrane region" description="Helical" evidence="13">
    <location>
        <begin position="379"/>
        <end position="401"/>
    </location>
</feature>
<keyword evidence="5" id="KW-0631">Potassium channel</keyword>
<evidence type="ECO:0008006" key="18">
    <source>
        <dbReference type="Google" id="ProtNLM"/>
    </source>
</evidence>